<dbReference type="Proteomes" id="UP000692954">
    <property type="component" value="Unassembled WGS sequence"/>
</dbReference>
<evidence type="ECO:0000313" key="1">
    <source>
        <dbReference type="EMBL" id="CAD8129692.1"/>
    </source>
</evidence>
<organism evidence="1 2">
    <name type="scientific">Paramecium sonneborni</name>
    <dbReference type="NCBI Taxonomy" id="65129"/>
    <lineage>
        <taxon>Eukaryota</taxon>
        <taxon>Sar</taxon>
        <taxon>Alveolata</taxon>
        <taxon>Ciliophora</taxon>
        <taxon>Intramacronucleata</taxon>
        <taxon>Oligohymenophorea</taxon>
        <taxon>Peniculida</taxon>
        <taxon>Parameciidae</taxon>
        <taxon>Paramecium</taxon>
    </lineage>
</organism>
<comment type="caution">
    <text evidence="1">The sequence shown here is derived from an EMBL/GenBank/DDBJ whole genome shotgun (WGS) entry which is preliminary data.</text>
</comment>
<dbReference type="AlphaFoldDB" id="A0A8S1RQY7"/>
<gene>
    <name evidence="1" type="ORF">PSON_ATCC_30995.1.T2380006</name>
</gene>
<keyword evidence="2" id="KW-1185">Reference proteome</keyword>
<name>A0A8S1RQY7_9CILI</name>
<dbReference type="EMBL" id="CAJJDN010000238">
    <property type="protein sequence ID" value="CAD8129692.1"/>
    <property type="molecule type" value="Genomic_DNA"/>
</dbReference>
<reference evidence="1" key="1">
    <citation type="submission" date="2021-01" db="EMBL/GenBank/DDBJ databases">
        <authorList>
            <consortium name="Genoscope - CEA"/>
            <person name="William W."/>
        </authorList>
    </citation>
    <scope>NUCLEOTIDE SEQUENCE</scope>
</reference>
<sequence length="38" mass="4475">MMVQMLLMIYLIKTYPQLGYEGVIMRGQSSKIRLQLNN</sequence>
<accession>A0A8S1RQY7</accession>
<evidence type="ECO:0000313" key="2">
    <source>
        <dbReference type="Proteomes" id="UP000692954"/>
    </source>
</evidence>
<protein>
    <submittedName>
        <fullName evidence="1">Uncharacterized protein</fullName>
    </submittedName>
</protein>
<proteinExistence type="predicted"/>